<protein>
    <recommendedName>
        <fullName evidence="5">DUF5666 domain-containing protein</fullName>
    </recommendedName>
</protein>
<dbReference type="AlphaFoldDB" id="A0A0K2GBP2"/>
<feature type="signal peptide" evidence="2">
    <location>
        <begin position="1"/>
        <end position="25"/>
    </location>
</feature>
<dbReference type="EMBL" id="CP011801">
    <property type="protein sequence ID" value="ALA58289.1"/>
    <property type="molecule type" value="Genomic_DNA"/>
</dbReference>
<gene>
    <name evidence="3" type="ORF">NITMOv2_1869</name>
</gene>
<evidence type="ECO:0008006" key="5">
    <source>
        <dbReference type="Google" id="ProtNLM"/>
    </source>
</evidence>
<evidence type="ECO:0000313" key="3">
    <source>
        <dbReference type="EMBL" id="ALA58289.1"/>
    </source>
</evidence>
<keyword evidence="2" id="KW-0732">Signal</keyword>
<accession>A0A0K2GBP2</accession>
<evidence type="ECO:0000313" key="4">
    <source>
        <dbReference type="Proteomes" id="UP000069205"/>
    </source>
</evidence>
<feature type="region of interest" description="Disordered" evidence="1">
    <location>
        <begin position="23"/>
        <end position="82"/>
    </location>
</feature>
<organism evidence="3 4">
    <name type="scientific">Nitrospira moscoviensis</name>
    <dbReference type="NCBI Taxonomy" id="42253"/>
    <lineage>
        <taxon>Bacteria</taxon>
        <taxon>Pseudomonadati</taxon>
        <taxon>Nitrospirota</taxon>
        <taxon>Nitrospiria</taxon>
        <taxon>Nitrospirales</taxon>
        <taxon>Nitrospiraceae</taxon>
        <taxon>Nitrospira</taxon>
    </lineage>
</organism>
<keyword evidence="4" id="KW-1185">Reference proteome</keyword>
<dbReference type="Proteomes" id="UP000069205">
    <property type="component" value="Chromosome"/>
</dbReference>
<feature type="chain" id="PRO_5005476677" description="DUF5666 domain-containing protein" evidence="2">
    <location>
        <begin position="26"/>
        <end position="153"/>
    </location>
</feature>
<reference evidence="3 4" key="1">
    <citation type="journal article" date="2015" name="Proc. Natl. Acad. Sci. U.S.A.">
        <title>Expanded metabolic versatility of ubiquitous nitrite-oxidizing bacteria from the genus Nitrospira.</title>
        <authorList>
            <person name="Koch H."/>
            <person name="Lucker S."/>
            <person name="Albertsen M."/>
            <person name="Kitzinger K."/>
            <person name="Herbold C."/>
            <person name="Spieck E."/>
            <person name="Nielsen P.H."/>
            <person name="Wagner M."/>
            <person name="Daims H."/>
        </authorList>
    </citation>
    <scope>NUCLEOTIDE SEQUENCE [LARGE SCALE GENOMIC DNA]</scope>
    <source>
        <strain evidence="3 4">NSP M-1</strain>
    </source>
</reference>
<dbReference type="PATRIC" id="fig|42253.5.peg.1840"/>
<name>A0A0K2GBP2_NITMO</name>
<proteinExistence type="predicted"/>
<dbReference type="KEGG" id="nmv:NITMOv2_1869"/>
<sequence>MTRMWIGTAVVVFGLLALGSEQGGAATEPPTMQSGGGQSPITGGRPDEQTPQLGTGNRGTGQQGGSLIDPGKVRSTPSGPGQIVGRLLAIQDGIYIVRKVDGQEVALRPDRNTELESTVRIGGRVVAQLDNTGTLAHLKPAPTLEEMERDITR</sequence>
<evidence type="ECO:0000256" key="1">
    <source>
        <dbReference type="SAM" id="MobiDB-lite"/>
    </source>
</evidence>
<dbReference type="RefSeq" id="WP_145976239.1">
    <property type="nucleotide sequence ID" value="NZ_CP011801.1"/>
</dbReference>
<evidence type="ECO:0000256" key="2">
    <source>
        <dbReference type="SAM" id="SignalP"/>
    </source>
</evidence>
<dbReference type="OrthoDB" id="9883554at2"/>